<dbReference type="WBParaSite" id="L893_g4144.t1">
    <property type="protein sequence ID" value="L893_g4144.t1"/>
    <property type="gene ID" value="L893_g4144"/>
</dbReference>
<dbReference type="SMART" id="SM00220">
    <property type="entry name" value="S_TKc"/>
    <property type="match status" value="1"/>
</dbReference>
<dbReference type="InterPro" id="IPR017441">
    <property type="entry name" value="Protein_kinase_ATP_BS"/>
</dbReference>
<dbReference type="PROSITE" id="PS00107">
    <property type="entry name" value="PROTEIN_KINASE_ATP"/>
    <property type="match status" value="1"/>
</dbReference>
<sequence>MESKRRRIDENAVLKSFECLACGNVVTFSSECDLLARMGSLEVRLGQGSVVMVQFPDYYPGQLIDDRWITEKALGSGGFGAVYLVKDKQNPGEDVKYALKTEFANQSRNLKQEVYVLVLATLHNRKHFCRYIHAGSTEKAGERCFYLVMTLIGDTLEKKHRMAGRMTLGCALSVGMQCLTAIEEIHSIGFLHRDVKPENFAVSKENEKLIIIFDFGLCRQYLDDKGRIRLPRPIVGFRGTVRYAPLSSHVRRDPSRKCDLETWFYQQVEFTKGCLPWRQTEKKDEIGMFKERCRFGVGLDIFLGGCPRQYIEILRYIDQLGYYDEPDYNKIHNLLRMVMKVHNVSETYDWLEKAKSAEKEKPQPANGGGLPPV</sequence>
<dbReference type="Pfam" id="PF00069">
    <property type="entry name" value="Pkinase"/>
    <property type="match status" value="1"/>
</dbReference>
<reference evidence="4" key="1">
    <citation type="submission" date="2016-11" db="UniProtKB">
        <authorList>
            <consortium name="WormBaseParasite"/>
        </authorList>
    </citation>
    <scope>IDENTIFICATION</scope>
</reference>
<dbReference type="InterPro" id="IPR050235">
    <property type="entry name" value="CK1_Ser-Thr_kinase"/>
</dbReference>
<organism evidence="3 4">
    <name type="scientific">Steinernema glaseri</name>
    <dbReference type="NCBI Taxonomy" id="37863"/>
    <lineage>
        <taxon>Eukaryota</taxon>
        <taxon>Metazoa</taxon>
        <taxon>Ecdysozoa</taxon>
        <taxon>Nematoda</taxon>
        <taxon>Chromadorea</taxon>
        <taxon>Rhabditida</taxon>
        <taxon>Tylenchina</taxon>
        <taxon>Panagrolaimomorpha</taxon>
        <taxon>Strongyloidoidea</taxon>
        <taxon>Steinernematidae</taxon>
        <taxon>Steinernema</taxon>
    </lineage>
</organism>
<feature type="binding site" evidence="1">
    <location>
        <position position="100"/>
    </location>
    <ligand>
        <name>ATP</name>
        <dbReference type="ChEBI" id="CHEBI:30616"/>
    </ligand>
</feature>
<dbReference type="Proteomes" id="UP000095287">
    <property type="component" value="Unplaced"/>
</dbReference>
<accession>A0A1I8ACV1</accession>
<evidence type="ECO:0000313" key="3">
    <source>
        <dbReference type="Proteomes" id="UP000095287"/>
    </source>
</evidence>
<evidence type="ECO:0000256" key="1">
    <source>
        <dbReference type="PROSITE-ProRule" id="PRU10141"/>
    </source>
</evidence>
<dbReference type="PROSITE" id="PS50011">
    <property type="entry name" value="PROTEIN_KINASE_DOM"/>
    <property type="match status" value="1"/>
</dbReference>
<dbReference type="GO" id="GO:0004672">
    <property type="term" value="F:protein kinase activity"/>
    <property type="evidence" value="ECO:0007669"/>
    <property type="project" value="InterPro"/>
</dbReference>
<name>A0A1I8ACV1_9BILA</name>
<feature type="domain" description="Protein kinase" evidence="2">
    <location>
        <begin position="68"/>
        <end position="335"/>
    </location>
</feature>
<evidence type="ECO:0000259" key="2">
    <source>
        <dbReference type="PROSITE" id="PS50011"/>
    </source>
</evidence>
<keyword evidence="1" id="KW-0547">Nucleotide-binding</keyword>
<proteinExistence type="predicted"/>
<evidence type="ECO:0000313" key="4">
    <source>
        <dbReference type="WBParaSite" id="L893_g4144.t1"/>
    </source>
</evidence>
<dbReference type="InterPro" id="IPR000719">
    <property type="entry name" value="Prot_kinase_dom"/>
</dbReference>
<protein>
    <submittedName>
        <fullName evidence="4">Protein kinase domain-containing protein</fullName>
    </submittedName>
</protein>
<keyword evidence="1" id="KW-0067">ATP-binding</keyword>
<dbReference type="AlphaFoldDB" id="A0A1I8ACV1"/>
<dbReference type="Gene3D" id="1.10.510.10">
    <property type="entry name" value="Transferase(Phosphotransferase) domain 1"/>
    <property type="match status" value="1"/>
</dbReference>
<dbReference type="InterPro" id="IPR011009">
    <property type="entry name" value="Kinase-like_dom_sf"/>
</dbReference>
<keyword evidence="3" id="KW-1185">Reference proteome</keyword>
<dbReference type="PANTHER" id="PTHR11909">
    <property type="entry name" value="CASEIN KINASE-RELATED"/>
    <property type="match status" value="1"/>
</dbReference>
<dbReference type="GO" id="GO:0005524">
    <property type="term" value="F:ATP binding"/>
    <property type="evidence" value="ECO:0007669"/>
    <property type="project" value="UniProtKB-UniRule"/>
</dbReference>
<dbReference type="SUPFAM" id="SSF56112">
    <property type="entry name" value="Protein kinase-like (PK-like)"/>
    <property type="match status" value="1"/>
</dbReference>